<dbReference type="AlphaFoldDB" id="A0A7J5ZBE3"/>
<proteinExistence type="predicted"/>
<dbReference type="EMBL" id="JAAKFY010000003">
    <property type="protein sequence ID" value="KAF3859104.1"/>
    <property type="molecule type" value="Genomic_DNA"/>
</dbReference>
<gene>
    <name evidence="1" type="ORF">F7725_021503</name>
</gene>
<name>A0A7J5ZBE3_DISMA</name>
<accession>A0A7J5ZBE3</accession>
<evidence type="ECO:0000313" key="2">
    <source>
        <dbReference type="Proteomes" id="UP000518266"/>
    </source>
</evidence>
<protein>
    <submittedName>
        <fullName evidence="1">Uncharacterized protein</fullName>
    </submittedName>
</protein>
<sequence>MMTTHTRDVPTTQHTTAMMTIPTVVQPSLSAPAPPIMPPPTPLHSGVTVGVRDDGQPDVPPLCPQSVGHLAGVRPRVGLCSVHDDEELVGRCEEVALSHNQWAVVFCPVQPGEGAATGDALQDRSLPLGHAVNTDVLGLDVHDEEHVVLRHHVHAALACSREVRASVFLPGDLRGGVTHGGALQPGCRSGTDTQVHWHLGEGREHWKEK</sequence>
<dbReference type="Proteomes" id="UP000518266">
    <property type="component" value="Unassembled WGS sequence"/>
</dbReference>
<organism evidence="1 2">
    <name type="scientific">Dissostichus mawsoni</name>
    <name type="common">Antarctic cod</name>
    <dbReference type="NCBI Taxonomy" id="36200"/>
    <lineage>
        <taxon>Eukaryota</taxon>
        <taxon>Metazoa</taxon>
        <taxon>Chordata</taxon>
        <taxon>Craniata</taxon>
        <taxon>Vertebrata</taxon>
        <taxon>Euteleostomi</taxon>
        <taxon>Actinopterygii</taxon>
        <taxon>Neopterygii</taxon>
        <taxon>Teleostei</taxon>
        <taxon>Neoteleostei</taxon>
        <taxon>Acanthomorphata</taxon>
        <taxon>Eupercaria</taxon>
        <taxon>Perciformes</taxon>
        <taxon>Notothenioidei</taxon>
        <taxon>Nototheniidae</taxon>
        <taxon>Dissostichus</taxon>
    </lineage>
</organism>
<keyword evidence="2" id="KW-1185">Reference proteome</keyword>
<reference evidence="1 2" key="1">
    <citation type="submission" date="2020-03" db="EMBL/GenBank/DDBJ databases">
        <title>Dissostichus mawsoni Genome sequencing and assembly.</title>
        <authorList>
            <person name="Park H."/>
        </authorList>
    </citation>
    <scope>NUCLEOTIDE SEQUENCE [LARGE SCALE GENOMIC DNA]</scope>
    <source>
        <strain evidence="1">DM0001</strain>
        <tissue evidence="1">Muscle</tissue>
    </source>
</reference>
<comment type="caution">
    <text evidence="1">The sequence shown here is derived from an EMBL/GenBank/DDBJ whole genome shotgun (WGS) entry which is preliminary data.</text>
</comment>
<evidence type="ECO:0000313" key="1">
    <source>
        <dbReference type="EMBL" id="KAF3859104.1"/>
    </source>
</evidence>